<dbReference type="STRING" id="511.UZ73_01830"/>
<reference evidence="3 4" key="1">
    <citation type="submission" date="2018-05" db="EMBL/GenBank/DDBJ databases">
        <title>Genome Sequence of an Efficient Indole-Degrading Bacterium, Alcaligenes sp.YBY.</title>
        <authorList>
            <person name="Yang B."/>
        </authorList>
    </citation>
    <scope>NUCLEOTIDE SEQUENCE [LARGE SCALE GENOMIC DNA]</scope>
    <source>
        <strain evidence="3 4">YBY</strain>
    </source>
</reference>
<sequence length="322" mass="34990">MSSWPPLALARIKAGERLVLCSVALAKGSTPRTAGTAMLFSQTEQWLTIGGGHLEWVAAEQARVMLGQPSGPGWSMSRLPLGPSLGQCCGGVVTLLYETLGEEDLSWLQELDSAVRAGQATSRRSQLLLDGNKQVDIQSPSIVDESRLDYDGTQGVWMEDLPPPPLTILLFGAGHVGEALVQILGTLPCRVLWIDERPELFPDQVPSNVSLEITDIPDALIEQAPTNSYFLVMTHNHGLDLALCQKILRRPDTAYVGLIGSMTKRRQFERRLQQRGMPESRIQELVCPIGVPGIKGKAPSIIAVAVAAELLAHAYEMGQLSR</sequence>
<dbReference type="Pfam" id="PF13478">
    <property type="entry name" value="XdhC_C"/>
    <property type="match status" value="1"/>
</dbReference>
<accession>A0A2U2BP28</accession>
<proteinExistence type="predicted"/>
<dbReference type="Proteomes" id="UP000245216">
    <property type="component" value="Unassembled WGS sequence"/>
</dbReference>
<dbReference type="AlphaFoldDB" id="A0A2U2BP28"/>
<dbReference type="PANTHER" id="PTHR30388">
    <property type="entry name" value="ALDEHYDE OXIDOREDUCTASE MOLYBDENUM COFACTOR ASSEMBLY PROTEIN"/>
    <property type="match status" value="1"/>
</dbReference>
<dbReference type="PANTHER" id="PTHR30388:SF6">
    <property type="entry name" value="XANTHINE DEHYDROGENASE SUBUNIT A-RELATED"/>
    <property type="match status" value="1"/>
</dbReference>
<dbReference type="NCBIfam" id="TIGR02964">
    <property type="entry name" value="xanthine_xdhC"/>
    <property type="match status" value="1"/>
</dbReference>
<evidence type="ECO:0000259" key="1">
    <source>
        <dbReference type="Pfam" id="PF02625"/>
    </source>
</evidence>
<dbReference type="InterPro" id="IPR003777">
    <property type="entry name" value="XdhC_CoxI"/>
</dbReference>
<feature type="domain" description="XdhC Rossmann" evidence="2">
    <location>
        <begin position="169"/>
        <end position="310"/>
    </location>
</feature>
<protein>
    <submittedName>
        <fullName evidence="3">Xanthine dehydrogenase accessory protein XdhC</fullName>
    </submittedName>
</protein>
<organism evidence="3 4">
    <name type="scientific">Alcaligenes faecalis</name>
    <dbReference type="NCBI Taxonomy" id="511"/>
    <lineage>
        <taxon>Bacteria</taxon>
        <taxon>Pseudomonadati</taxon>
        <taxon>Pseudomonadota</taxon>
        <taxon>Betaproteobacteria</taxon>
        <taxon>Burkholderiales</taxon>
        <taxon>Alcaligenaceae</taxon>
        <taxon>Alcaligenes</taxon>
    </lineage>
</organism>
<reference evidence="3 4" key="2">
    <citation type="submission" date="2018-05" db="EMBL/GenBank/DDBJ databases">
        <authorList>
            <person name="Lanie J.A."/>
            <person name="Ng W.-L."/>
            <person name="Kazmierczak K.M."/>
            <person name="Andrzejewski T.M."/>
            <person name="Davidsen T.M."/>
            <person name="Wayne K.J."/>
            <person name="Tettelin H."/>
            <person name="Glass J.I."/>
            <person name="Rusch D."/>
            <person name="Podicherti R."/>
            <person name="Tsui H.-C.T."/>
            <person name="Winkler M.E."/>
        </authorList>
    </citation>
    <scope>NUCLEOTIDE SEQUENCE [LARGE SCALE GENOMIC DNA]</scope>
    <source>
        <strain evidence="3 4">YBY</strain>
    </source>
</reference>
<dbReference type="Gene3D" id="3.40.50.720">
    <property type="entry name" value="NAD(P)-binding Rossmann-like Domain"/>
    <property type="match status" value="1"/>
</dbReference>
<dbReference type="InterPro" id="IPR014308">
    <property type="entry name" value="Xanthine_DH_XdhC"/>
</dbReference>
<dbReference type="RefSeq" id="WP_109088381.1">
    <property type="nucleotide sequence ID" value="NZ_QEXO01000001.1"/>
</dbReference>
<evidence type="ECO:0000313" key="4">
    <source>
        <dbReference type="Proteomes" id="UP000245216"/>
    </source>
</evidence>
<evidence type="ECO:0000259" key="2">
    <source>
        <dbReference type="Pfam" id="PF13478"/>
    </source>
</evidence>
<name>A0A2U2BP28_ALCFA</name>
<dbReference type="InterPro" id="IPR027051">
    <property type="entry name" value="XdhC_Rossmann_dom"/>
</dbReference>
<comment type="caution">
    <text evidence="3">The sequence shown here is derived from an EMBL/GenBank/DDBJ whole genome shotgun (WGS) entry which is preliminary data.</text>
</comment>
<evidence type="ECO:0000313" key="3">
    <source>
        <dbReference type="EMBL" id="PWE15765.1"/>
    </source>
</evidence>
<dbReference type="EMBL" id="QEXO01000001">
    <property type="protein sequence ID" value="PWE15765.1"/>
    <property type="molecule type" value="Genomic_DNA"/>
</dbReference>
<feature type="domain" description="XdhC- CoxI" evidence="1">
    <location>
        <begin position="12"/>
        <end position="67"/>
    </location>
</feature>
<gene>
    <name evidence="3" type="primary">xdhC</name>
    <name evidence="3" type="ORF">DF183_03275</name>
</gene>
<dbReference type="Pfam" id="PF02625">
    <property type="entry name" value="XdhC_CoxI"/>
    <property type="match status" value="1"/>
</dbReference>
<dbReference type="InterPro" id="IPR052698">
    <property type="entry name" value="MoCofactor_Util/Proc"/>
</dbReference>